<evidence type="ECO:0000256" key="4">
    <source>
        <dbReference type="RuleBase" id="RU003494"/>
    </source>
</evidence>
<dbReference type="PROSITE" id="PS50404">
    <property type="entry name" value="GST_NTER"/>
    <property type="match status" value="1"/>
</dbReference>
<comment type="catalytic activity">
    <reaction evidence="3">
        <text>RX + glutathione = an S-substituted glutathione + a halide anion + H(+)</text>
        <dbReference type="Rhea" id="RHEA:16437"/>
        <dbReference type="ChEBI" id="CHEBI:15378"/>
        <dbReference type="ChEBI" id="CHEBI:16042"/>
        <dbReference type="ChEBI" id="CHEBI:17792"/>
        <dbReference type="ChEBI" id="CHEBI:57925"/>
        <dbReference type="ChEBI" id="CHEBI:90779"/>
        <dbReference type="EC" id="2.5.1.18"/>
    </reaction>
</comment>
<feature type="domain" description="GST C-terminal" evidence="6">
    <location>
        <begin position="90"/>
        <end position="214"/>
    </location>
</feature>
<dbReference type="InterPro" id="IPR004046">
    <property type="entry name" value="GST_C"/>
</dbReference>
<name>A0A4Q9MQM8_9APHY</name>
<gene>
    <name evidence="7" type="ORF">BD311DRAFT_691646</name>
</gene>
<dbReference type="InterPro" id="IPR036249">
    <property type="entry name" value="Thioredoxin-like_sf"/>
</dbReference>
<dbReference type="GO" id="GO:0006749">
    <property type="term" value="P:glutathione metabolic process"/>
    <property type="evidence" value="ECO:0007669"/>
    <property type="project" value="TreeGrafter"/>
</dbReference>
<dbReference type="InterPro" id="IPR036282">
    <property type="entry name" value="Glutathione-S-Trfase_C_sf"/>
</dbReference>
<dbReference type="CDD" id="cd03053">
    <property type="entry name" value="GST_N_Phi"/>
    <property type="match status" value="1"/>
</dbReference>
<dbReference type="InterPro" id="IPR040079">
    <property type="entry name" value="Glutathione_S-Trfase"/>
</dbReference>
<dbReference type="InterPro" id="IPR004045">
    <property type="entry name" value="Glutathione_S-Trfase_N"/>
</dbReference>
<dbReference type="PANTHER" id="PTHR43900:SF3">
    <property type="entry name" value="GLUTATHIONE S-TRANSFERASE RHO"/>
    <property type="match status" value="1"/>
</dbReference>
<dbReference type="FunFam" id="3.40.30.10:FF:000039">
    <property type="entry name" value="Glutathione S-transferase domain"/>
    <property type="match status" value="1"/>
</dbReference>
<dbReference type="Gene3D" id="1.20.1050.10">
    <property type="match status" value="1"/>
</dbReference>
<dbReference type="EC" id="2.5.1.18" evidence="1"/>
<evidence type="ECO:0000256" key="1">
    <source>
        <dbReference type="ARBA" id="ARBA00012452"/>
    </source>
</evidence>
<evidence type="ECO:0000259" key="5">
    <source>
        <dbReference type="PROSITE" id="PS50404"/>
    </source>
</evidence>
<dbReference type="GO" id="GO:0043295">
    <property type="term" value="F:glutathione binding"/>
    <property type="evidence" value="ECO:0007669"/>
    <property type="project" value="TreeGrafter"/>
</dbReference>
<protein>
    <recommendedName>
        <fullName evidence="1">glutathione transferase</fullName>
        <ecNumber evidence="1">2.5.1.18</ecNumber>
    </recommendedName>
</protein>
<dbReference type="Pfam" id="PF02798">
    <property type="entry name" value="GST_N"/>
    <property type="match status" value="1"/>
</dbReference>
<dbReference type="Proteomes" id="UP000292957">
    <property type="component" value="Unassembled WGS sequence"/>
</dbReference>
<organism evidence="7">
    <name type="scientific">Dichomitus squalens</name>
    <dbReference type="NCBI Taxonomy" id="114155"/>
    <lineage>
        <taxon>Eukaryota</taxon>
        <taxon>Fungi</taxon>
        <taxon>Dikarya</taxon>
        <taxon>Basidiomycota</taxon>
        <taxon>Agaricomycotina</taxon>
        <taxon>Agaricomycetes</taxon>
        <taxon>Polyporales</taxon>
        <taxon>Polyporaceae</taxon>
        <taxon>Dichomitus</taxon>
    </lineage>
</organism>
<dbReference type="SUPFAM" id="SSF47616">
    <property type="entry name" value="GST C-terminal domain-like"/>
    <property type="match status" value="1"/>
</dbReference>
<sequence>MVLKLYGYAAITCTKTVRCVLEELDVPYELINVDVTKGEHKEQEYKAKQPFGQVPFIDDDGFVLYESRAICYYIARKFGGIGRLIPDPLDIQKVACFEQAASVEVTSFERGASGLVHETFFKRIKGVPNEINPTIVDHYRMILENKLEGYEAILSRQEYIAGDEFSLVDIFHLFYGALLKEAGFDYLESGHYPSITRWWNDISSRPSWKKVQVG</sequence>
<dbReference type="OrthoDB" id="249703at2759"/>
<dbReference type="SUPFAM" id="SSF52833">
    <property type="entry name" value="Thioredoxin-like"/>
    <property type="match status" value="1"/>
</dbReference>
<dbReference type="GO" id="GO:0005737">
    <property type="term" value="C:cytoplasm"/>
    <property type="evidence" value="ECO:0007669"/>
    <property type="project" value="TreeGrafter"/>
</dbReference>
<dbReference type="EMBL" id="ML143408">
    <property type="protein sequence ID" value="TBU30110.1"/>
    <property type="molecule type" value="Genomic_DNA"/>
</dbReference>
<dbReference type="GO" id="GO:0004364">
    <property type="term" value="F:glutathione transferase activity"/>
    <property type="evidence" value="ECO:0007669"/>
    <property type="project" value="UniProtKB-EC"/>
</dbReference>
<dbReference type="PROSITE" id="PS50405">
    <property type="entry name" value="GST_CTER"/>
    <property type="match status" value="1"/>
</dbReference>
<dbReference type="SFLD" id="SFLDG00358">
    <property type="entry name" value="Main_(cytGST)"/>
    <property type="match status" value="1"/>
</dbReference>
<proteinExistence type="inferred from homology"/>
<dbReference type="Pfam" id="PF00043">
    <property type="entry name" value="GST_C"/>
    <property type="match status" value="1"/>
</dbReference>
<dbReference type="Gene3D" id="3.40.30.10">
    <property type="entry name" value="Glutaredoxin"/>
    <property type="match status" value="1"/>
</dbReference>
<evidence type="ECO:0000256" key="3">
    <source>
        <dbReference type="ARBA" id="ARBA00047960"/>
    </source>
</evidence>
<evidence type="ECO:0000313" key="7">
    <source>
        <dbReference type="EMBL" id="TBU30110.1"/>
    </source>
</evidence>
<reference evidence="7" key="1">
    <citation type="submission" date="2019-01" db="EMBL/GenBank/DDBJ databases">
        <title>Draft genome sequences of three monokaryotic isolates of the white-rot basidiomycete fungus Dichomitus squalens.</title>
        <authorList>
            <consortium name="DOE Joint Genome Institute"/>
            <person name="Lopez S.C."/>
            <person name="Andreopoulos B."/>
            <person name="Pangilinan J."/>
            <person name="Lipzen A."/>
            <person name="Riley R."/>
            <person name="Ahrendt S."/>
            <person name="Ng V."/>
            <person name="Barry K."/>
            <person name="Daum C."/>
            <person name="Grigoriev I.V."/>
            <person name="Hilden K.S."/>
            <person name="Makela M.R."/>
            <person name="de Vries R.P."/>
        </authorList>
    </citation>
    <scope>NUCLEOTIDE SEQUENCE [LARGE SCALE GENOMIC DNA]</scope>
    <source>
        <strain evidence="7">OM18370.1</strain>
    </source>
</reference>
<dbReference type="InterPro" id="IPR010987">
    <property type="entry name" value="Glutathione-S-Trfase_C-like"/>
</dbReference>
<comment type="similarity">
    <text evidence="4">Belongs to the GST superfamily.</text>
</comment>
<dbReference type="SFLD" id="SFLDS00019">
    <property type="entry name" value="Glutathione_Transferase_(cytos"/>
    <property type="match status" value="1"/>
</dbReference>
<accession>A0A4Q9MQM8</accession>
<evidence type="ECO:0000259" key="6">
    <source>
        <dbReference type="PROSITE" id="PS50405"/>
    </source>
</evidence>
<feature type="domain" description="GST N-terminal" evidence="5">
    <location>
        <begin position="1"/>
        <end position="82"/>
    </location>
</feature>
<keyword evidence="2" id="KW-0808">Transferase</keyword>
<dbReference type="PANTHER" id="PTHR43900">
    <property type="entry name" value="GLUTATHIONE S-TRANSFERASE RHO"/>
    <property type="match status" value="1"/>
</dbReference>
<dbReference type="AlphaFoldDB" id="A0A4Q9MQM8"/>
<evidence type="ECO:0000256" key="2">
    <source>
        <dbReference type="ARBA" id="ARBA00022679"/>
    </source>
</evidence>